<dbReference type="EMBL" id="ML986584">
    <property type="protein sequence ID" value="KAF2268970.1"/>
    <property type="molecule type" value="Genomic_DNA"/>
</dbReference>
<keyword evidence="1" id="KW-0732">Signal</keyword>
<sequence>MRFPPSYMLVLVTFVCVALPINANEIGYGQSGSIACKNEIYLVNRVDYYDCGKLSTKAHLGIKVESRSLPADYPGIRDALIYQITGT</sequence>
<name>A0A9P4KHV5_9PLEO</name>
<accession>A0A9P4KHV5</accession>
<comment type="caution">
    <text evidence="2">The sequence shown here is derived from an EMBL/GenBank/DDBJ whole genome shotgun (WGS) entry which is preliminary data.</text>
</comment>
<feature type="signal peptide" evidence="1">
    <location>
        <begin position="1"/>
        <end position="23"/>
    </location>
</feature>
<evidence type="ECO:0000313" key="2">
    <source>
        <dbReference type="EMBL" id="KAF2268970.1"/>
    </source>
</evidence>
<protein>
    <submittedName>
        <fullName evidence="2">Uncharacterized protein</fullName>
    </submittedName>
</protein>
<evidence type="ECO:0000313" key="3">
    <source>
        <dbReference type="Proteomes" id="UP000800093"/>
    </source>
</evidence>
<feature type="chain" id="PRO_5040310725" evidence="1">
    <location>
        <begin position="24"/>
        <end position="87"/>
    </location>
</feature>
<evidence type="ECO:0000256" key="1">
    <source>
        <dbReference type="SAM" id="SignalP"/>
    </source>
</evidence>
<dbReference type="AlphaFoldDB" id="A0A9P4KHV5"/>
<reference evidence="3" key="1">
    <citation type="journal article" date="2020" name="Stud. Mycol.">
        <title>101 Dothideomycetes genomes: A test case for predicting lifestyles and emergence of pathogens.</title>
        <authorList>
            <person name="Haridas S."/>
            <person name="Albert R."/>
            <person name="Binder M."/>
            <person name="Bloem J."/>
            <person name="LaButti K."/>
            <person name="Salamov A."/>
            <person name="Andreopoulos B."/>
            <person name="Baker S."/>
            <person name="Barry K."/>
            <person name="Bills G."/>
            <person name="Bluhm B."/>
            <person name="Cannon C."/>
            <person name="Castanera R."/>
            <person name="Culley D."/>
            <person name="Daum C."/>
            <person name="Ezra D."/>
            <person name="Gonzalez J."/>
            <person name="Henrissat B."/>
            <person name="Kuo A."/>
            <person name="Liang C."/>
            <person name="Lipzen A."/>
            <person name="Lutzoni F."/>
            <person name="Magnuson J."/>
            <person name="Mondo S."/>
            <person name="Nolan M."/>
            <person name="Ohm R."/>
            <person name="Pangilinan J."/>
            <person name="Park H.-J."/>
            <person name="Ramirez L."/>
            <person name="Alfaro M."/>
            <person name="Sun H."/>
            <person name="Tritt A."/>
            <person name="Yoshinaga Y."/>
            <person name="Zwiers L.-H."/>
            <person name="Turgeon B."/>
            <person name="Goodwin S."/>
            <person name="Spatafora J."/>
            <person name="Crous P."/>
            <person name="Grigoriev I."/>
        </authorList>
    </citation>
    <scope>NUCLEOTIDE SEQUENCE [LARGE SCALE GENOMIC DNA]</scope>
    <source>
        <strain evidence="3">CBS 304.66</strain>
    </source>
</reference>
<proteinExistence type="predicted"/>
<dbReference type="Proteomes" id="UP000800093">
    <property type="component" value="Unassembled WGS sequence"/>
</dbReference>
<keyword evidence="3" id="KW-1185">Reference proteome</keyword>
<gene>
    <name evidence="2" type="ORF">CC78DRAFT_575516</name>
</gene>
<organism evidence="2 3">
    <name type="scientific">Lojkania enalia</name>
    <dbReference type="NCBI Taxonomy" id="147567"/>
    <lineage>
        <taxon>Eukaryota</taxon>
        <taxon>Fungi</taxon>
        <taxon>Dikarya</taxon>
        <taxon>Ascomycota</taxon>
        <taxon>Pezizomycotina</taxon>
        <taxon>Dothideomycetes</taxon>
        <taxon>Pleosporomycetidae</taxon>
        <taxon>Pleosporales</taxon>
        <taxon>Pleosporales incertae sedis</taxon>
        <taxon>Lojkania</taxon>
    </lineage>
</organism>